<feature type="domain" description="Trichome birefringence-like C-terminal" evidence="3">
    <location>
        <begin position="47"/>
        <end position="263"/>
    </location>
</feature>
<dbReference type="Proteomes" id="UP000585474">
    <property type="component" value="Unassembled WGS sequence"/>
</dbReference>
<evidence type="ECO:0000256" key="2">
    <source>
        <dbReference type="SAM" id="MobiDB-lite"/>
    </source>
</evidence>
<name>A0A7J0EG09_9ERIC</name>
<evidence type="ECO:0000313" key="4">
    <source>
        <dbReference type="EMBL" id="GFY84819.1"/>
    </source>
</evidence>
<gene>
    <name evidence="4" type="ORF">Acr_03g0015930</name>
</gene>
<dbReference type="GO" id="GO:0005794">
    <property type="term" value="C:Golgi apparatus"/>
    <property type="evidence" value="ECO:0007669"/>
    <property type="project" value="TreeGrafter"/>
</dbReference>
<dbReference type="Pfam" id="PF13839">
    <property type="entry name" value="PC-Esterase"/>
    <property type="match status" value="1"/>
</dbReference>
<evidence type="ECO:0000259" key="3">
    <source>
        <dbReference type="Pfam" id="PF13839"/>
    </source>
</evidence>
<feature type="region of interest" description="Disordered" evidence="2">
    <location>
        <begin position="250"/>
        <end position="278"/>
    </location>
</feature>
<dbReference type="PANTHER" id="PTHR32285:SF48">
    <property type="entry name" value="PROTEIN TRICHOME BIREFRINGENCE-LIKE 19"/>
    <property type="match status" value="1"/>
</dbReference>
<reference evidence="4 5" key="1">
    <citation type="submission" date="2019-07" db="EMBL/GenBank/DDBJ databases">
        <title>De Novo Assembly of kiwifruit Actinidia rufa.</title>
        <authorList>
            <person name="Sugita-Konishi S."/>
            <person name="Sato K."/>
            <person name="Mori E."/>
            <person name="Abe Y."/>
            <person name="Kisaki G."/>
            <person name="Hamano K."/>
            <person name="Suezawa K."/>
            <person name="Otani M."/>
            <person name="Fukuda T."/>
            <person name="Manabe T."/>
            <person name="Gomi K."/>
            <person name="Tabuchi M."/>
            <person name="Akimitsu K."/>
            <person name="Kataoka I."/>
        </authorList>
    </citation>
    <scope>NUCLEOTIDE SEQUENCE [LARGE SCALE GENOMIC DNA]</scope>
    <source>
        <strain evidence="5">cv. Fuchu</strain>
    </source>
</reference>
<comment type="similarity">
    <text evidence="1">Belongs to the PC-esterase family. TBL subfamily.</text>
</comment>
<evidence type="ECO:0000313" key="5">
    <source>
        <dbReference type="Proteomes" id="UP000585474"/>
    </source>
</evidence>
<dbReference type="InterPro" id="IPR029962">
    <property type="entry name" value="TBL"/>
</dbReference>
<dbReference type="OrthoDB" id="630188at2759"/>
<dbReference type="GO" id="GO:0016413">
    <property type="term" value="F:O-acetyltransferase activity"/>
    <property type="evidence" value="ECO:0007669"/>
    <property type="project" value="InterPro"/>
</dbReference>
<dbReference type="PANTHER" id="PTHR32285">
    <property type="entry name" value="PROTEIN TRICHOME BIREFRINGENCE-LIKE 9-RELATED"/>
    <property type="match status" value="1"/>
</dbReference>
<proteinExistence type="inferred from homology"/>
<organism evidence="4 5">
    <name type="scientific">Actinidia rufa</name>
    <dbReference type="NCBI Taxonomy" id="165716"/>
    <lineage>
        <taxon>Eukaryota</taxon>
        <taxon>Viridiplantae</taxon>
        <taxon>Streptophyta</taxon>
        <taxon>Embryophyta</taxon>
        <taxon>Tracheophyta</taxon>
        <taxon>Spermatophyta</taxon>
        <taxon>Magnoliopsida</taxon>
        <taxon>eudicotyledons</taxon>
        <taxon>Gunneridae</taxon>
        <taxon>Pentapetalae</taxon>
        <taxon>asterids</taxon>
        <taxon>Ericales</taxon>
        <taxon>Actinidiaceae</taxon>
        <taxon>Actinidia</taxon>
    </lineage>
</organism>
<keyword evidence="5" id="KW-1185">Reference proteome</keyword>
<dbReference type="InterPro" id="IPR026057">
    <property type="entry name" value="TBL_C"/>
</dbReference>
<comment type="caution">
    <text evidence="4">The sequence shown here is derived from an EMBL/GenBank/DDBJ whole genome shotgun (WGS) entry which is preliminary data.</text>
</comment>
<evidence type="ECO:0000256" key="1">
    <source>
        <dbReference type="ARBA" id="ARBA00007727"/>
    </source>
</evidence>
<accession>A0A7J0EG09</accession>
<protein>
    <submittedName>
        <fullName evidence="4">Similar to TRICHOME BIREFRINGENCE-LIKE 19</fullName>
    </submittedName>
</protein>
<dbReference type="AlphaFoldDB" id="A0A7J0EG09"/>
<sequence length="278" mass="33237">MLGQWWRRSGQSQWCLDSRIAKWRCHIGDTSHFLLKEFDGVEYPIVVSHTTDENFIRWEYKSYNFTLATFWTPFLVKAEEAHSSGPTHTGLFNLYLDEYDEKWTSQIEDFNYVILSAGHWFYRPAIYYENSRIVGCRYCQIDNITDLPMYYGYRRAFRTAFRAINGLENFKGIMFLRTFAPSHFEGGLWNKGGNCLRTRPFRSNETNMEGEELELYMTQMEEFRVGEREGREIGVRYRVLDTTQAMLLRPDGHPNVEEREGRRSHEENVKFKDRNWRE</sequence>
<dbReference type="EMBL" id="BJWL01000003">
    <property type="protein sequence ID" value="GFY84819.1"/>
    <property type="molecule type" value="Genomic_DNA"/>
</dbReference>